<name>A0A2S7KA42_9PROT</name>
<feature type="transmembrane region" description="Helical" evidence="1">
    <location>
        <begin position="314"/>
        <end position="335"/>
    </location>
</feature>
<keyword evidence="4" id="KW-1185">Reference proteome</keyword>
<evidence type="ECO:0000259" key="2">
    <source>
        <dbReference type="Pfam" id="PF26514"/>
    </source>
</evidence>
<dbReference type="Pfam" id="PF26514">
    <property type="entry name" value="DUF8173"/>
    <property type="match status" value="1"/>
</dbReference>
<proteinExistence type="predicted"/>
<accession>A0A2S7KA42</accession>
<evidence type="ECO:0000313" key="4">
    <source>
        <dbReference type="Proteomes" id="UP000239504"/>
    </source>
</evidence>
<dbReference type="Proteomes" id="UP000239504">
    <property type="component" value="Unassembled WGS sequence"/>
</dbReference>
<reference evidence="3 4" key="1">
    <citation type="submission" date="2017-12" db="EMBL/GenBank/DDBJ databases">
        <authorList>
            <person name="Hurst M.R.H."/>
        </authorList>
    </citation>
    <scope>NUCLEOTIDE SEQUENCE [LARGE SCALE GENOMIC DNA]</scope>
    <source>
        <strain evidence="3 4">SY-3-19</strain>
    </source>
</reference>
<feature type="transmembrane region" description="Helical" evidence="1">
    <location>
        <begin position="356"/>
        <end position="386"/>
    </location>
</feature>
<feature type="domain" description="DUF8173" evidence="2">
    <location>
        <begin position="243"/>
        <end position="394"/>
    </location>
</feature>
<dbReference type="EMBL" id="PJCH01000001">
    <property type="protein sequence ID" value="PQA89390.1"/>
    <property type="molecule type" value="Genomic_DNA"/>
</dbReference>
<dbReference type="AlphaFoldDB" id="A0A2S7KA42"/>
<organism evidence="3 4">
    <name type="scientific">Hyphococcus luteus</name>
    <dbReference type="NCBI Taxonomy" id="2058213"/>
    <lineage>
        <taxon>Bacteria</taxon>
        <taxon>Pseudomonadati</taxon>
        <taxon>Pseudomonadota</taxon>
        <taxon>Alphaproteobacteria</taxon>
        <taxon>Parvularculales</taxon>
        <taxon>Parvularculaceae</taxon>
        <taxon>Hyphococcus</taxon>
    </lineage>
</organism>
<comment type="caution">
    <text evidence="3">The sequence shown here is derived from an EMBL/GenBank/DDBJ whole genome shotgun (WGS) entry which is preliminary data.</text>
</comment>
<keyword evidence="1" id="KW-1133">Transmembrane helix</keyword>
<evidence type="ECO:0000256" key="1">
    <source>
        <dbReference type="SAM" id="Phobius"/>
    </source>
</evidence>
<keyword evidence="1" id="KW-0472">Membrane</keyword>
<protein>
    <recommendedName>
        <fullName evidence="2">DUF8173 domain-containing protein</fullName>
    </recommendedName>
</protein>
<keyword evidence="1" id="KW-0812">Transmembrane</keyword>
<sequence length="403" mass="41535">MQHLLLKKDTEVFMAAAQRKRTRLLIFFLLLAALLFATGALFAQITTKSGEQIDAGDVSTDMVFLAAGELSISAKSSDDIFAAGGDISINGAQADHMIVAGGDITVTKAGFHDFIVAGGDVDLIDATITDDLVAAAGDLNVRTDFRVDGSAVLSGGDISIDAPIGGELRAAGASVRLNSEVGQDAHIVGEEIFIGPNARIGGDLRHRSGKIHIDPAAVVSGQIIELESPARPDLEAWGVKAAAAAAAFALAFLIGVALLIIVIALALPALMNSASDTIREKPFSMLGIGFLISVAAPIVVIFLFATIFGIPLALLIAVLYAAAWPLAIAAFAYFLGMQARRAMNKNAAPPGAPARAIWSALAAITLALVSLIPILGGLVWIIAFVIGLGAVMTRGGKALALKA</sequence>
<feature type="transmembrane region" description="Helical" evidence="1">
    <location>
        <begin position="241"/>
        <end position="271"/>
    </location>
</feature>
<evidence type="ECO:0000313" key="3">
    <source>
        <dbReference type="EMBL" id="PQA89390.1"/>
    </source>
</evidence>
<gene>
    <name evidence="3" type="ORF">CW354_00495</name>
</gene>
<dbReference type="InterPro" id="IPR058486">
    <property type="entry name" value="DUF8173"/>
</dbReference>
<feature type="transmembrane region" description="Helical" evidence="1">
    <location>
        <begin position="283"/>
        <end position="308"/>
    </location>
</feature>